<dbReference type="InterPro" id="IPR016221">
    <property type="entry name" value="Bifunct_regulatory_prot_Ada"/>
</dbReference>
<organism evidence="16 17">
    <name type="scientific">Candidatus Fischerbacteria bacterium RBG_13_37_8</name>
    <dbReference type="NCBI Taxonomy" id="1817863"/>
    <lineage>
        <taxon>Bacteria</taxon>
        <taxon>Candidatus Fischeribacteriota</taxon>
    </lineage>
</organism>
<comment type="caution">
    <text evidence="16">The sequence shown here is derived from an EMBL/GenBank/DDBJ whole genome shotgun (WGS) entry which is preliminary data.</text>
</comment>
<dbReference type="NCBIfam" id="TIGR00589">
    <property type="entry name" value="ogt"/>
    <property type="match status" value="1"/>
</dbReference>
<dbReference type="Pfam" id="PF12833">
    <property type="entry name" value="HTH_18"/>
    <property type="match status" value="1"/>
</dbReference>
<dbReference type="Gene3D" id="1.10.10.60">
    <property type="entry name" value="Homeodomain-like"/>
    <property type="match status" value="1"/>
</dbReference>
<feature type="domain" description="HTH araC/xylS-type" evidence="15">
    <location>
        <begin position="104"/>
        <end position="177"/>
    </location>
</feature>
<dbReference type="PROSITE" id="PS01124">
    <property type="entry name" value="HTH_ARAC_FAMILY_2"/>
    <property type="match status" value="1"/>
</dbReference>
<keyword evidence="14" id="KW-0862">Zinc</keyword>
<keyword evidence="4 12" id="KW-0489">Methyltransferase</keyword>
<dbReference type="SUPFAM" id="SSF57884">
    <property type="entry name" value="Ada DNA repair protein, N-terminal domain (N-Ada 10)"/>
    <property type="match status" value="1"/>
</dbReference>
<dbReference type="PANTHER" id="PTHR10815">
    <property type="entry name" value="METHYLATED-DNA--PROTEIN-CYSTEINE METHYLTRANSFERASE"/>
    <property type="match status" value="1"/>
</dbReference>
<evidence type="ECO:0000256" key="4">
    <source>
        <dbReference type="ARBA" id="ARBA00022603"/>
    </source>
</evidence>
<dbReference type="GO" id="GO:0043565">
    <property type="term" value="F:sequence-specific DNA binding"/>
    <property type="evidence" value="ECO:0007669"/>
    <property type="project" value="InterPro"/>
</dbReference>
<evidence type="ECO:0000256" key="7">
    <source>
        <dbReference type="ARBA" id="ARBA00023015"/>
    </source>
</evidence>
<dbReference type="GO" id="GO:0008270">
    <property type="term" value="F:zinc ion binding"/>
    <property type="evidence" value="ECO:0007669"/>
    <property type="project" value="InterPro"/>
</dbReference>
<keyword evidence="3 12" id="KW-0963">Cytoplasm</keyword>
<dbReference type="GO" id="GO:0032259">
    <property type="term" value="P:methylation"/>
    <property type="evidence" value="ECO:0007669"/>
    <property type="project" value="UniProtKB-KW"/>
</dbReference>
<proteinExistence type="inferred from homology"/>
<dbReference type="Pfam" id="PF02805">
    <property type="entry name" value="Ada_Zn_binding"/>
    <property type="match status" value="1"/>
</dbReference>
<dbReference type="STRING" id="1817863.A2Y62_19760"/>
<dbReference type="Proteomes" id="UP000178943">
    <property type="component" value="Unassembled WGS sequence"/>
</dbReference>
<dbReference type="InterPro" id="IPR009057">
    <property type="entry name" value="Homeodomain-like_sf"/>
</dbReference>
<dbReference type="PROSITE" id="PS00374">
    <property type="entry name" value="MGMT"/>
    <property type="match status" value="1"/>
</dbReference>
<dbReference type="InterPro" id="IPR036217">
    <property type="entry name" value="MethylDNA_cys_MeTrfase_DNAb"/>
</dbReference>
<dbReference type="SUPFAM" id="SSF46689">
    <property type="entry name" value="Homeodomain-like"/>
    <property type="match status" value="1"/>
</dbReference>
<comment type="similarity">
    <text evidence="2 12">Belongs to the MGMT family.</text>
</comment>
<evidence type="ECO:0000256" key="2">
    <source>
        <dbReference type="ARBA" id="ARBA00008711"/>
    </source>
</evidence>
<keyword evidence="14" id="KW-0479">Metal-binding</keyword>
<dbReference type="GO" id="GO:0006307">
    <property type="term" value="P:DNA alkylation repair"/>
    <property type="evidence" value="ECO:0007669"/>
    <property type="project" value="UniProtKB-UniRule"/>
</dbReference>
<comment type="cofactor">
    <cofactor evidence="14">
        <name>Zn(2+)</name>
        <dbReference type="ChEBI" id="CHEBI:29105"/>
    </cofactor>
    <text evidence="14">Binds 1 zinc ion per subunit.</text>
</comment>
<dbReference type="InterPro" id="IPR036388">
    <property type="entry name" value="WH-like_DNA-bd_sf"/>
</dbReference>
<dbReference type="GO" id="GO:0003700">
    <property type="term" value="F:DNA-binding transcription factor activity"/>
    <property type="evidence" value="ECO:0007669"/>
    <property type="project" value="InterPro"/>
</dbReference>
<dbReference type="InterPro" id="IPR018060">
    <property type="entry name" value="HTH_AraC"/>
</dbReference>
<gene>
    <name evidence="16" type="ORF">A2Y62_19760</name>
</gene>
<evidence type="ECO:0000256" key="3">
    <source>
        <dbReference type="ARBA" id="ARBA00022490"/>
    </source>
</evidence>
<evidence type="ECO:0000256" key="1">
    <source>
        <dbReference type="ARBA" id="ARBA00001286"/>
    </source>
</evidence>
<comment type="function">
    <text evidence="12">Involved in the cellular defense against the biological effects of O6-methylguanine (O6-MeG) and O4-methylthymine (O4-MeT) in DNA. Repairs the methylated nucleobase in DNA by stoichiometrically transferring the methyl group to a cysteine residue in the enzyme. This is a suicide reaction: the enzyme is irreversibly inactivated.</text>
</comment>
<dbReference type="EMBL" id="MFGW01000140">
    <property type="protein sequence ID" value="OGF64146.1"/>
    <property type="molecule type" value="Genomic_DNA"/>
</dbReference>
<evidence type="ECO:0000256" key="10">
    <source>
        <dbReference type="ARBA" id="ARBA00023204"/>
    </source>
</evidence>
<feature type="binding site" evidence="14">
    <location>
        <position position="33"/>
    </location>
    <ligand>
        <name>Zn(2+)</name>
        <dbReference type="ChEBI" id="CHEBI:29105"/>
    </ligand>
</feature>
<evidence type="ECO:0000313" key="17">
    <source>
        <dbReference type="Proteomes" id="UP000178943"/>
    </source>
</evidence>
<dbReference type="PIRSF" id="PIRSF000409">
    <property type="entry name" value="Ada"/>
    <property type="match status" value="1"/>
</dbReference>
<evidence type="ECO:0000256" key="11">
    <source>
        <dbReference type="ARBA" id="ARBA00049348"/>
    </source>
</evidence>
<evidence type="ECO:0000256" key="8">
    <source>
        <dbReference type="ARBA" id="ARBA00023159"/>
    </source>
</evidence>
<dbReference type="InterPro" id="IPR014048">
    <property type="entry name" value="MethylDNA_cys_MeTrfase_DNA-bd"/>
</dbReference>
<dbReference type="Pfam" id="PF01035">
    <property type="entry name" value="DNA_binding_1"/>
    <property type="match status" value="1"/>
</dbReference>
<evidence type="ECO:0000313" key="16">
    <source>
        <dbReference type="EMBL" id="OGF64146.1"/>
    </source>
</evidence>
<dbReference type="Gene3D" id="1.10.10.10">
    <property type="entry name" value="Winged helix-like DNA-binding domain superfamily/Winged helix DNA-binding domain"/>
    <property type="match status" value="1"/>
</dbReference>
<feature type="binding site" evidence="14">
    <location>
        <position position="67"/>
    </location>
    <ligand>
        <name>Zn(2+)</name>
        <dbReference type="ChEBI" id="CHEBI:29105"/>
    </ligand>
</feature>
<keyword evidence="8" id="KW-0010">Activator</keyword>
<comment type="catalytic activity">
    <reaction evidence="11 12">
        <text>a 6-O-methyl-2'-deoxyguanosine in DNA + L-cysteinyl-[protein] = S-methyl-L-cysteinyl-[protein] + a 2'-deoxyguanosine in DNA</text>
        <dbReference type="Rhea" id="RHEA:24000"/>
        <dbReference type="Rhea" id="RHEA-COMP:10131"/>
        <dbReference type="Rhea" id="RHEA-COMP:10132"/>
        <dbReference type="Rhea" id="RHEA-COMP:11367"/>
        <dbReference type="Rhea" id="RHEA-COMP:11368"/>
        <dbReference type="ChEBI" id="CHEBI:29950"/>
        <dbReference type="ChEBI" id="CHEBI:82612"/>
        <dbReference type="ChEBI" id="CHEBI:85445"/>
        <dbReference type="ChEBI" id="CHEBI:85448"/>
        <dbReference type="EC" id="2.1.1.63"/>
    </reaction>
</comment>
<dbReference type="InterPro" id="IPR035451">
    <property type="entry name" value="Ada-like_dom_sf"/>
</dbReference>
<feature type="binding site" evidence="14">
    <location>
        <position position="37"/>
    </location>
    <ligand>
        <name>Zn(2+)</name>
        <dbReference type="ChEBI" id="CHEBI:29105"/>
    </ligand>
</feature>
<dbReference type="Pfam" id="PF02870">
    <property type="entry name" value="Methyltransf_1N"/>
    <property type="match status" value="1"/>
</dbReference>
<dbReference type="Gene3D" id="3.40.10.10">
    <property type="entry name" value="DNA Methylphosphotriester Repair Domain"/>
    <property type="match status" value="1"/>
</dbReference>
<evidence type="ECO:0000256" key="14">
    <source>
        <dbReference type="PIRSR" id="PIRSR000409-3"/>
    </source>
</evidence>
<dbReference type="InterPro" id="IPR036631">
    <property type="entry name" value="MGMT_N_sf"/>
</dbReference>
<dbReference type="PANTHER" id="PTHR10815:SF5">
    <property type="entry name" value="METHYLATED-DNA--PROTEIN-CYSTEINE METHYLTRANSFERASE"/>
    <property type="match status" value="1"/>
</dbReference>
<feature type="active site" description="Nucleophile; methyl group acceptor from either O6-methylguanine or O4-methylthymine" evidence="13">
    <location>
        <position position="314"/>
    </location>
</feature>
<comment type="catalytic activity">
    <reaction evidence="1 12">
        <text>a 4-O-methyl-thymidine in DNA + L-cysteinyl-[protein] = a thymidine in DNA + S-methyl-L-cysteinyl-[protein]</text>
        <dbReference type="Rhea" id="RHEA:53428"/>
        <dbReference type="Rhea" id="RHEA-COMP:10131"/>
        <dbReference type="Rhea" id="RHEA-COMP:10132"/>
        <dbReference type="Rhea" id="RHEA-COMP:13555"/>
        <dbReference type="Rhea" id="RHEA-COMP:13556"/>
        <dbReference type="ChEBI" id="CHEBI:29950"/>
        <dbReference type="ChEBI" id="CHEBI:82612"/>
        <dbReference type="ChEBI" id="CHEBI:137386"/>
        <dbReference type="ChEBI" id="CHEBI:137387"/>
        <dbReference type="EC" id="2.1.1.63"/>
    </reaction>
</comment>
<dbReference type="CDD" id="cd06445">
    <property type="entry name" value="ATase"/>
    <property type="match status" value="1"/>
</dbReference>
<evidence type="ECO:0000256" key="13">
    <source>
        <dbReference type="PIRSR" id="PIRSR000409-1"/>
    </source>
</evidence>
<feature type="active site" description="Nucleophile; methyl group acceptor from methylphosphotriester" evidence="13">
    <location>
        <position position="33"/>
    </location>
</feature>
<keyword evidence="10 12" id="KW-0234">DNA repair</keyword>
<keyword evidence="5 12" id="KW-0808">Transferase</keyword>
<dbReference type="GO" id="GO:0005737">
    <property type="term" value="C:cytoplasm"/>
    <property type="evidence" value="ECO:0007669"/>
    <property type="project" value="UniProtKB-SubCell"/>
</dbReference>
<dbReference type="SUPFAM" id="SSF46767">
    <property type="entry name" value="Methylated DNA-protein cysteine methyltransferase, C-terminal domain"/>
    <property type="match status" value="1"/>
</dbReference>
<evidence type="ECO:0000256" key="9">
    <source>
        <dbReference type="ARBA" id="ARBA00023163"/>
    </source>
</evidence>
<keyword evidence="6 12" id="KW-0227">DNA damage</keyword>
<feature type="active site" description="Nucleophile; methyl group acceptor" evidence="12">
    <location>
        <position position="314"/>
    </location>
</feature>
<reference evidence="16 17" key="1">
    <citation type="journal article" date="2016" name="Nat. Commun.">
        <title>Thousands of microbial genomes shed light on interconnected biogeochemical processes in an aquifer system.</title>
        <authorList>
            <person name="Anantharaman K."/>
            <person name="Brown C.T."/>
            <person name="Hug L.A."/>
            <person name="Sharon I."/>
            <person name="Castelle C.J."/>
            <person name="Probst A.J."/>
            <person name="Thomas B.C."/>
            <person name="Singh A."/>
            <person name="Wilkins M.J."/>
            <person name="Karaoz U."/>
            <person name="Brodie E.L."/>
            <person name="Williams K.H."/>
            <person name="Hubbard S.S."/>
            <person name="Banfield J.F."/>
        </authorList>
    </citation>
    <scope>NUCLEOTIDE SEQUENCE [LARGE SCALE GENOMIC DNA]</scope>
</reference>
<accession>A0A1F5VL32</accession>
<dbReference type="InterPro" id="IPR023546">
    <property type="entry name" value="MGMT"/>
</dbReference>
<feature type="binding site" evidence="14">
    <location>
        <position position="64"/>
    </location>
    <ligand>
        <name>Zn(2+)</name>
        <dbReference type="ChEBI" id="CHEBI:29105"/>
    </ligand>
</feature>
<dbReference type="HAMAP" id="MF_00772">
    <property type="entry name" value="OGT"/>
    <property type="match status" value="1"/>
</dbReference>
<dbReference type="Gene3D" id="3.30.160.70">
    <property type="entry name" value="Methylated DNA-protein cysteine methyltransferase domain"/>
    <property type="match status" value="1"/>
</dbReference>
<keyword evidence="7" id="KW-0805">Transcription regulation</keyword>
<dbReference type="SMART" id="SM00342">
    <property type="entry name" value="HTH_ARAC"/>
    <property type="match status" value="1"/>
</dbReference>
<evidence type="ECO:0000256" key="6">
    <source>
        <dbReference type="ARBA" id="ARBA00022763"/>
    </source>
</evidence>
<dbReference type="InterPro" id="IPR008332">
    <property type="entry name" value="MethylG_MeTrfase_N"/>
</dbReference>
<evidence type="ECO:0000259" key="15">
    <source>
        <dbReference type="PROSITE" id="PS01124"/>
    </source>
</evidence>
<evidence type="ECO:0000256" key="12">
    <source>
        <dbReference type="HAMAP-Rule" id="MF_00772"/>
    </source>
</evidence>
<dbReference type="GO" id="GO:0003908">
    <property type="term" value="F:methylated-DNA-[protein]-cysteine S-methyltransferase activity"/>
    <property type="evidence" value="ECO:0007669"/>
    <property type="project" value="UniProtKB-UniRule"/>
</dbReference>
<evidence type="ECO:0000256" key="5">
    <source>
        <dbReference type="ARBA" id="ARBA00022679"/>
    </source>
</evidence>
<comment type="subcellular location">
    <subcellularLocation>
        <location evidence="12">Cytoplasm</location>
    </subcellularLocation>
</comment>
<dbReference type="SUPFAM" id="SSF53155">
    <property type="entry name" value="Methylated DNA-protein cysteine methyltransferase domain"/>
    <property type="match status" value="1"/>
</dbReference>
<protein>
    <recommendedName>
        <fullName evidence="12">Methylated-DNA--protein-cysteine methyltransferase</fullName>
        <ecNumber evidence="12">2.1.1.63</ecNumber>
    </recommendedName>
    <alternativeName>
        <fullName evidence="12">6-O-methylguanine-DNA methyltransferase</fullName>
        <shortName evidence="12">MGMT</shortName>
    </alternativeName>
    <alternativeName>
        <fullName evidence="12">O-6-methylguanine-DNA-alkyltransferase</fullName>
    </alternativeName>
</protein>
<dbReference type="InterPro" id="IPR001497">
    <property type="entry name" value="MethylDNA_cys_MeTrfase_AS"/>
</dbReference>
<dbReference type="InterPro" id="IPR004026">
    <property type="entry name" value="Ada_DNA_repair_Zn-bd"/>
</dbReference>
<dbReference type="FunFam" id="1.10.10.10:FF:000214">
    <property type="entry name" value="Methylated-DNA--protein-cysteine methyltransferase"/>
    <property type="match status" value="1"/>
</dbReference>
<comment type="miscellaneous">
    <text evidence="12">This enzyme catalyzes only one turnover and therefore is not strictly catalytic. According to one definition, an enzyme is a biocatalyst that acts repeatedly and over many reaction cycles.</text>
</comment>
<dbReference type="AlphaFoldDB" id="A0A1F5VL32"/>
<keyword evidence="9" id="KW-0804">Transcription</keyword>
<dbReference type="EC" id="2.1.1.63" evidence="12"/>
<name>A0A1F5VL32_9BACT</name>
<sequence length="352" mass="40227">MPDEDLMYQALANKDASFEGIFYVGVKTTGIFCRPACTAKTPQKQNVEFFPTAREAVLNGYRPCKLCNPLGYKGDMPDWLQPLLKELQDNPDTKVKDRDLKRRGIDPNRVRRWFKKNHNMTFQTYLRTLRISNAFGRIKHGDKVIDAAFESGYDSLSGFTDAFKKSTGFSPNKSKHQQLIKVTRILTPLGPMLAGATDQGICLLEFIDRRMIETQIQRLKKLLKAELIPGSNKHFDELHKQLNEYFRGERKEFTVPLVLMGTDFQKRAWRALLEIPYGATRSYKEQAESIAHPTAVRAVARANGDNRISIIIPCHRVIGSNGELVGYGGSLWRKCYLLNLEKKMTITYSEKK</sequence>